<protein>
    <submittedName>
        <fullName evidence="2">Uncharacterized protein</fullName>
    </submittedName>
</protein>
<comment type="caution">
    <text evidence="2">The sequence shown here is derived from an EMBL/GenBank/DDBJ whole genome shotgun (WGS) entry which is preliminary data.</text>
</comment>
<gene>
    <name evidence="2" type="ORF">GCM10009741_20710</name>
</gene>
<accession>A0ABP4LB73</accession>
<dbReference type="Proteomes" id="UP001500363">
    <property type="component" value="Unassembled WGS sequence"/>
</dbReference>
<proteinExistence type="predicted"/>
<feature type="region of interest" description="Disordered" evidence="1">
    <location>
        <begin position="154"/>
        <end position="180"/>
    </location>
</feature>
<sequence>MAGDSTYAVQDFLEALTAQLDRTQDSLALKAVNRPLTYAIRDFSLSLQVFVELSDDGQVRFRSSGPSETGASTVSIGFTTITRPMIEENTVNLSDAKSPSLDELGLAPQEQRQLERLGVRNADQLRKLNSSSGEGALARFADVPVNRLRAALQAGSPSVRQVAPERPPTEPVPPNTEQEVRVPAGTRRLRLDGRNLGALTDGGSARLDGIGVPIVAATDDHAVIDLGHLEASGRLELELGDGVALAFQLRPETAQVNGLQADRGPS</sequence>
<evidence type="ECO:0000313" key="2">
    <source>
        <dbReference type="EMBL" id="GAA1520017.1"/>
    </source>
</evidence>
<reference evidence="3" key="1">
    <citation type="journal article" date="2019" name="Int. J. Syst. Evol. Microbiol.">
        <title>The Global Catalogue of Microorganisms (GCM) 10K type strain sequencing project: providing services to taxonomists for standard genome sequencing and annotation.</title>
        <authorList>
            <consortium name="The Broad Institute Genomics Platform"/>
            <consortium name="The Broad Institute Genome Sequencing Center for Infectious Disease"/>
            <person name="Wu L."/>
            <person name="Ma J."/>
        </authorList>
    </citation>
    <scope>NUCLEOTIDE SEQUENCE [LARGE SCALE GENOMIC DNA]</scope>
    <source>
        <strain evidence="3">JCM 14303</strain>
    </source>
</reference>
<evidence type="ECO:0000313" key="3">
    <source>
        <dbReference type="Proteomes" id="UP001500363"/>
    </source>
</evidence>
<feature type="compositionally biased region" description="Pro residues" evidence="1">
    <location>
        <begin position="165"/>
        <end position="174"/>
    </location>
</feature>
<dbReference type="EMBL" id="BAAANC010000001">
    <property type="protein sequence ID" value="GAA1520017.1"/>
    <property type="molecule type" value="Genomic_DNA"/>
</dbReference>
<keyword evidence="3" id="KW-1185">Reference proteome</keyword>
<evidence type="ECO:0000256" key="1">
    <source>
        <dbReference type="SAM" id="MobiDB-lite"/>
    </source>
</evidence>
<organism evidence="2 3">
    <name type="scientific">Kribbella lupini</name>
    <dbReference type="NCBI Taxonomy" id="291602"/>
    <lineage>
        <taxon>Bacteria</taxon>
        <taxon>Bacillati</taxon>
        <taxon>Actinomycetota</taxon>
        <taxon>Actinomycetes</taxon>
        <taxon>Propionibacteriales</taxon>
        <taxon>Kribbellaceae</taxon>
        <taxon>Kribbella</taxon>
    </lineage>
</organism>
<name>A0ABP4LB73_9ACTN</name>
<dbReference type="RefSeq" id="WP_344172424.1">
    <property type="nucleotide sequence ID" value="NZ_BAAANC010000001.1"/>
</dbReference>